<dbReference type="AlphaFoldDB" id="A0A1L9B1J5"/>
<dbReference type="Pfam" id="PF18934">
    <property type="entry name" value="DUF5682"/>
    <property type="match status" value="1"/>
</dbReference>
<dbReference type="OrthoDB" id="9768066at2"/>
<dbReference type="RefSeq" id="WP_071902622.1">
    <property type="nucleotide sequence ID" value="NZ_MPIN01000011.1"/>
</dbReference>
<evidence type="ECO:0000313" key="1">
    <source>
        <dbReference type="EMBL" id="OJH36131.1"/>
    </source>
</evidence>
<accession>A0A1L9B1J5</accession>
<name>A0A1L9B1J5_9BACT</name>
<evidence type="ECO:0000313" key="2">
    <source>
        <dbReference type="Proteomes" id="UP000182229"/>
    </source>
</evidence>
<proteinExistence type="predicted"/>
<protein>
    <submittedName>
        <fullName evidence="1">Uncharacterized protein</fullName>
    </submittedName>
</protein>
<reference evidence="1 2" key="2">
    <citation type="submission" date="2016-12" db="EMBL/GenBank/DDBJ databases">
        <title>Draft Genome Sequence of Cystobacter ferrugineus Strain Cbfe23.</title>
        <authorList>
            <person name="Akbar S."/>
            <person name="Dowd S.E."/>
            <person name="Stevens D.C."/>
        </authorList>
    </citation>
    <scope>NUCLEOTIDE SEQUENCE [LARGE SCALE GENOMIC DNA]</scope>
    <source>
        <strain evidence="1 2">Cbfe23</strain>
    </source>
</reference>
<organism evidence="1 2">
    <name type="scientific">Cystobacter ferrugineus</name>
    <dbReference type="NCBI Taxonomy" id="83449"/>
    <lineage>
        <taxon>Bacteria</taxon>
        <taxon>Pseudomonadati</taxon>
        <taxon>Myxococcota</taxon>
        <taxon>Myxococcia</taxon>
        <taxon>Myxococcales</taxon>
        <taxon>Cystobacterineae</taxon>
        <taxon>Archangiaceae</taxon>
        <taxon>Cystobacter</taxon>
    </lineage>
</organism>
<gene>
    <name evidence="1" type="ORF">BON30_33730</name>
</gene>
<keyword evidence="2" id="KW-1185">Reference proteome</keyword>
<comment type="caution">
    <text evidence="1">The sequence shown here is derived from an EMBL/GenBank/DDBJ whole genome shotgun (WGS) entry which is preliminary data.</text>
</comment>
<dbReference type="EMBL" id="MPIN01000011">
    <property type="protein sequence ID" value="OJH36131.1"/>
    <property type="molecule type" value="Genomic_DNA"/>
</dbReference>
<dbReference type="Proteomes" id="UP000182229">
    <property type="component" value="Unassembled WGS sequence"/>
</dbReference>
<dbReference type="InterPro" id="IPR043737">
    <property type="entry name" value="DUF5682"/>
</dbReference>
<dbReference type="STRING" id="83449.BON30_33730"/>
<reference evidence="2" key="1">
    <citation type="submission" date="2016-11" db="EMBL/GenBank/DDBJ databases">
        <authorList>
            <person name="Shukria A."/>
            <person name="Stevens D.C."/>
        </authorList>
    </citation>
    <scope>NUCLEOTIDE SEQUENCE [LARGE SCALE GENOMIC DNA]</scope>
    <source>
        <strain evidence="2">Cbfe23</strain>
    </source>
</reference>
<sequence length="775" mass="84373">MSGRNDSRLHVVGVRHHSPACARLVAHTLETVRPRHVLIEGPVDMNPRLEELLLPHEPPLAVFSAYRDEERTHASWTPFCAYSPEWVALTKGHAAGAQVRFMDLPAWDKAFEGVRNRYSDGERRTARAIDALCQKLGLEGMDALWDHLFEQPLGMDVLAERLRVYFDSLRGEEEASERDTQRESFMLAHVEAALARDEGPVVVVCGGFHAPVLARAQARPGASFPPAPSHPSARSYLVPYSFRRLDSFAGYESGMPSPAFYQALWESGAEAAPGILLREAVGRLRARGQHVSSADLIAASVMAEGLARLRGHAVLSRTDLLDGLASALVKESLDVALPWTSRGVPSPDTHPLLAEVLRAFSGERTGRLSPLTPRPPLLTDVEHTLHAHGLTPSPSPRTVRLELREPGDVERGRVLHRLRVLGIPGFTRNAGPTFPTEPVLQESWTVAPSEDFLSWVIEASGWGATLEQAATSRLEEALLQAGPNLERLTLLLAESFFIGAKHLARRVLSAVATQAGNEPDLARLGAALERLLAIWRHDVLLGAQGSAEVGQLLAAAVERGLWLLEQLDGPTLPADEGHLRAMAALRDTLRFAAQPLALDMVRASAVFERRLASLHAPPAVRGASLGALWSLSRFPDEASAEATALRATRAAARPSTLGDFLAGLFRLAREQVVHTPALTSVLDELIRQLTEEDFLVALPALRLAFGFFPPREKEGIARLLLPLHGQDASGARALVRLDVDPAVILAGAALDDEVEQVLERFGLHGPDRKEERDAP</sequence>